<dbReference type="Proteomes" id="UP000638014">
    <property type="component" value="Unassembled WGS sequence"/>
</dbReference>
<dbReference type="InterPro" id="IPR000531">
    <property type="entry name" value="Beta-barrel_TonB"/>
</dbReference>
<dbReference type="InterPro" id="IPR036942">
    <property type="entry name" value="Beta-barrel_TonB_sf"/>
</dbReference>
<keyword evidence="7 8" id="KW-0998">Cell outer membrane</keyword>
<dbReference type="PANTHER" id="PTHR40980">
    <property type="entry name" value="PLUG DOMAIN-CONTAINING PROTEIN"/>
    <property type="match status" value="1"/>
</dbReference>
<keyword evidence="10" id="KW-0732">Signal</keyword>
<dbReference type="Gene3D" id="2.40.170.20">
    <property type="entry name" value="TonB-dependent receptor, beta-barrel domain"/>
    <property type="match status" value="1"/>
</dbReference>
<feature type="domain" description="TonB-dependent receptor plug" evidence="12">
    <location>
        <begin position="58"/>
        <end position="166"/>
    </location>
</feature>
<keyword evidence="14" id="KW-1185">Reference proteome</keyword>
<protein>
    <submittedName>
        <fullName evidence="13">TonB-dependent receptor</fullName>
    </submittedName>
</protein>
<evidence type="ECO:0000313" key="14">
    <source>
        <dbReference type="Proteomes" id="UP000638014"/>
    </source>
</evidence>
<evidence type="ECO:0000256" key="9">
    <source>
        <dbReference type="RuleBase" id="RU003357"/>
    </source>
</evidence>
<feature type="chain" id="PRO_5035183469" evidence="10">
    <location>
        <begin position="30"/>
        <end position="881"/>
    </location>
</feature>
<evidence type="ECO:0000256" key="3">
    <source>
        <dbReference type="ARBA" id="ARBA00022452"/>
    </source>
</evidence>
<evidence type="ECO:0000259" key="11">
    <source>
        <dbReference type="Pfam" id="PF00593"/>
    </source>
</evidence>
<keyword evidence="6 8" id="KW-0472">Membrane</keyword>
<organism evidence="13 14">
    <name type="scientific">Neiella litorisoli</name>
    <dbReference type="NCBI Taxonomy" id="2771431"/>
    <lineage>
        <taxon>Bacteria</taxon>
        <taxon>Pseudomonadati</taxon>
        <taxon>Pseudomonadota</taxon>
        <taxon>Gammaproteobacteria</taxon>
        <taxon>Alteromonadales</taxon>
        <taxon>Echinimonadaceae</taxon>
        <taxon>Neiella</taxon>
    </lineage>
</organism>
<dbReference type="InterPro" id="IPR037066">
    <property type="entry name" value="Plug_dom_sf"/>
</dbReference>
<comment type="caution">
    <text evidence="13">The sequence shown here is derived from an EMBL/GenBank/DDBJ whole genome shotgun (WGS) entry which is preliminary data.</text>
</comment>
<evidence type="ECO:0000256" key="1">
    <source>
        <dbReference type="ARBA" id="ARBA00004571"/>
    </source>
</evidence>
<evidence type="ECO:0000259" key="12">
    <source>
        <dbReference type="Pfam" id="PF07715"/>
    </source>
</evidence>
<dbReference type="GO" id="GO:0009279">
    <property type="term" value="C:cell outer membrane"/>
    <property type="evidence" value="ECO:0007669"/>
    <property type="project" value="UniProtKB-SubCell"/>
</dbReference>
<dbReference type="SUPFAM" id="SSF56935">
    <property type="entry name" value="Porins"/>
    <property type="match status" value="1"/>
</dbReference>
<feature type="domain" description="TonB-dependent receptor-like beta-barrel" evidence="11">
    <location>
        <begin position="396"/>
        <end position="848"/>
    </location>
</feature>
<evidence type="ECO:0000256" key="6">
    <source>
        <dbReference type="ARBA" id="ARBA00023136"/>
    </source>
</evidence>
<dbReference type="InterPro" id="IPR039426">
    <property type="entry name" value="TonB-dep_rcpt-like"/>
</dbReference>
<comment type="similarity">
    <text evidence="8 9">Belongs to the TonB-dependent receptor family.</text>
</comment>
<dbReference type="PANTHER" id="PTHR40980:SF3">
    <property type="entry name" value="TONB-DEPENDENT RECEPTOR-LIKE BETA-BARREL DOMAIN-CONTAINING PROTEIN"/>
    <property type="match status" value="1"/>
</dbReference>
<dbReference type="InterPro" id="IPR010104">
    <property type="entry name" value="TonB_rcpt_bac"/>
</dbReference>
<dbReference type="NCBIfam" id="TIGR01782">
    <property type="entry name" value="TonB-Xanth-Caul"/>
    <property type="match status" value="1"/>
</dbReference>
<evidence type="ECO:0000256" key="7">
    <source>
        <dbReference type="ARBA" id="ARBA00023237"/>
    </source>
</evidence>
<feature type="signal peptide" evidence="10">
    <location>
        <begin position="1"/>
        <end position="29"/>
    </location>
</feature>
<evidence type="ECO:0000256" key="2">
    <source>
        <dbReference type="ARBA" id="ARBA00022448"/>
    </source>
</evidence>
<dbReference type="EMBL" id="JACXAF010000001">
    <property type="protein sequence ID" value="MBD1388166.1"/>
    <property type="molecule type" value="Genomic_DNA"/>
</dbReference>
<evidence type="ECO:0000313" key="13">
    <source>
        <dbReference type="EMBL" id="MBD1388166.1"/>
    </source>
</evidence>
<proteinExistence type="inferred from homology"/>
<keyword evidence="2 8" id="KW-0813">Transport</keyword>
<evidence type="ECO:0000256" key="10">
    <source>
        <dbReference type="SAM" id="SignalP"/>
    </source>
</evidence>
<keyword evidence="5 9" id="KW-0798">TonB box</keyword>
<keyword evidence="3 8" id="KW-1134">Transmembrane beta strand</keyword>
<evidence type="ECO:0000256" key="4">
    <source>
        <dbReference type="ARBA" id="ARBA00022692"/>
    </source>
</evidence>
<reference evidence="13" key="1">
    <citation type="submission" date="2020-09" db="EMBL/GenBank/DDBJ databases">
        <title>A novel bacterium of genus Neiella, isolated from South China Sea.</title>
        <authorList>
            <person name="Huang H."/>
            <person name="Mo K."/>
            <person name="Hu Y."/>
        </authorList>
    </citation>
    <scope>NUCLEOTIDE SEQUENCE</scope>
    <source>
        <strain evidence="13">HB171785</strain>
    </source>
</reference>
<dbReference type="RefSeq" id="WP_191143272.1">
    <property type="nucleotide sequence ID" value="NZ_JACXAF010000001.1"/>
</dbReference>
<dbReference type="InterPro" id="IPR012910">
    <property type="entry name" value="Plug_dom"/>
</dbReference>
<dbReference type="PROSITE" id="PS52016">
    <property type="entry name" value="TONB_DEPENDENT_REC_3"/>
    <property type="match status" value="1"/>
</dbReference>
<gene>
    <name evidence="13" type="ORF">IC617_01870</name>
</gene>
<evidence type="ECO:0000256" key="5">
    <source>
        <dbReference type="ARBA" id="ARBA00023077"/>
    </source>
</evidence>
<dbReference type="AlphaFoldDB" id="A0A8J6QI07"/>
<keyword evidence="13" id="KW-0675">Receptor</keyword>
<dbReference type="Gene3D" id="2.170.130.10">
    <property type="entry name" value="TonB-dependent receptor, plug domain"/>
    <property type="match status" value="1"/>
</dbReference>
<accession>A0A8J6QI07</accession>
<sequence length="881" mass="98232">MRSTNFRKQLLATSIISILAGAASTATLADEVSTDETEVIEVTGIRGSLKQNINTKRYADTIVDAITSEDIGKFPDKNVAESLSRITGVGISREFGEGEKITIRGSGPTKNRTLLNGQNVATADWFILDQPSRGFNFTLLPSQLVKSLEVYKSPEADIDEGSIGGTVIMNTRKPLELDANTVKIGLEALYSESSEETDPSVDVLYSWKNDEETFGALITLVKQDRTVQREGLEVLGWTPADEDGIKAPKDIGAPIFRQDRERETIFASFQYAPFAELDFTLNILTSELESDNQNINLLIRPQNDLGELENVELSGTNVQAASVVDGSYEWDFINRESRTETNSYDLEMNYDAENYSLHAQVGYTDAEGGTYNETSWSFVPNIVAGYDFDLTGKPIVNVEADPTDGSVWGQNWTWGGNKPTEDEEKYAQIDLSIPIDFGAFNEIKVGAKYRDHDRSQDRQAYSWHGPETTDNPDYPNYMAEAFGNCPTLDTCGQAGKVHKVASDVVGGNIINQLDGSKKAFWKLGFGEQADYAISNNLAEIWAINEEITAAYVKASFAGEYFRGNLGVRVVDTEQTSESYNFSSDSWGFHTIDREWLTPSYMEWVSESRSYTEVLPSLNLVFDLTDDQVLRFAAGRVMARPNFSDLAPTVSVGALNVEYPTATAGNPNLDPEIANQFDIAWEWYFDDASMVSVTYFYKDVKSYRTSGVTIQEFYNEQDEEWVDVAVTQPKNGLGGSTDGIEIGYQQAFGNFGIASNYTYTNADNDQERDESIAGSGLVEGASEHMYNATVFYETETFGARLMYNYRSEWYKGLHFSGDEVWNDSFGQVDFSSSYNLTDNISLVFEAMNLNDEQIVEYNTSKARVMSIYENGRRYVAGVHMTF</sequence>
<dbReference type="Pfam" id="PF07715">
    <property type="entry name" value="Plug"/>
    <property type="match status" value="1"/>
</dbReference>
<dbReference type="CDD" id="cd01347">
    <property type="entry name" value="ligand_gated_channel"/>
    <property type="match status" value="1"/>
</dbReference>
<comment type="subcellular location">
    <subcellularLocation>
        <location evidence="1 8">Cell outer membrane</location>
        <topology evidence="1 8">Multi-pass membrane protein</topology>
    </subcellularLocation>
</comment>
<dbReference type="Pfam" id="PF00593">
    <property type="entry name" value="TonB_dep_Rec_b-barrel"/>
    <property type="match status" value="1"/>
</dbReference>
<name>A0A8J6QI07_9GAMM</name>
<keyword evidence="4 8" id="KW-0812">Transmembrane</keyword>
<evidence type="ECO:0000256" key="8">
    <source>
        <dbReference type="PROSITE-ProRule" id="PRU01360"/>
    </source>
</evidence>